<dbReference type="RefSeq" id="WP_189336635.1">
    <property type="nucleotide sequence ID" value="NZ_AP023356.1"/>
</dbReference>
<dbReference type="SUPFAM" id="SSF48371">
    <property type="entry name" value="ARM repeat"/>
    <property type="match status" value="1"/>
</dbReference>
<protein>
    <recommendedName>
        <fullName evidence="3">HEAT repeat protein</fullName>
    </recommendedName>
</protein>
<name>A0ABM7LPX4_9ACTN</name>
<evidence type="ECO:0000313" key="1">
    <source>
        <dbReference type="EMBL" id="BCJ41308.1"/>
    </source>
</evidence>
<dbReference type="Pfam" id="PF13646">
    <property type="entry name" value="HEAT_2"/>
    <property type="match status" value="1"/>
</dbReference>
<keyword evidence="2" id="KW-1185">Reference proteome</keyword>
<proteinExistence type="predicted"/>
<sequence>MIRHEVADLLRRFASATPPERCRAIRGIGTVARRSPPGSAEQEATVHALVLAAQDADVRLRRGAVRGLAHVSRRTTFATVAAMIADDDYVVREAAVRAVLRLDSGRAVRALVAASHDARAPVRCAALIGLRSASIIDEDVWAALVAGLADADPSVQGAAMASLRALSRRAPELAATVDELARQGLNAESPCRREISLELLRQLGAPGHRERCRAALSDADPGVRRRAEYGLRNQ</sequence>
<dbReference type="InterPro" id="IPR016024">
    <property type="entry name" value="ARM-type_fold"/>
</dbReference>
<dbReference type="InterPro" id="IPR011989">
    <property type="entry name" value="ARM-like"/>
</dbReference>
<reference evidence="1 2" key="1">
    <citation type="submission" date="2020-08" db="EMBL/GenBank/DDBJ databases">
        <title>Whole genome shotgun sequence of Actinoplanes ianthinogenes NBRC 13996.</title>
        <authorList>
            <person name="Komaki H."/>
            <person name="Tamura T."/>
        </authorList>
    </citation>
    <scope>NUCLEOTIDE SEQUENCE [LARGE SCALE GENOMIC DNA]</scope>
    <source>
        <strain evidence="1 2">NBRC 13996</strain>
    </source>
</reference>
<accession>A0ABM7LPX4</accession>
<evidence type="ECO:0000313" key="2">
    <source>
        <dbReference type="Proteomes" id="UP000676967"/>
    </source>
</evidence>
<organism evidence="1 2">
    <name type="scientific">Actinoplanes ianthinogenes</name>
    <dbReference type="NCBI Taxonomy" id="122358"/>
    <lineage>
        <taxon>Bacteria</taxon>
        <taxon>Bacillati</taxon>
        <taxon>Actinomycetota</taxon>
        <taxon>Actinomycetes</taxon>
        <taxon>Micromonosporales</taxon>
        <taxon>Micromonosporaceae</taxon>
        <taxon>Actinoplanes</taxon>
    </lineage>
</organism>
<dbReference type="EMBL" id="AP023356">
    <property type="protein sequence ID" value="BCJ41308.1"/>
    <property type="molecule type" value="Genomic_DNA"/>
</dbReference>
<dbReference type="Gene3D" id="1.25.10.10">
    <property type="entry name" value="Leucine-rich Repeat Variant"/>
    <property type="match status" value="2"/>
</dbReference>
<evidence type="ECO:0008006" key="3">
    <source>
        <dbReference type="Google" id="ProtNLM"/>
    </source>
</evidence>
<gene>
    <name evidence="1" type="ORF">Aiant_19650</name>
</gene>
<dbReference type="Proteomes" id="UP000676967">
    <property type="component" value="Chromosome"/>
</dbReference>